<gene>
    <name evidence="3" type="ORF">ELE36_06115</name>
</gene>
<dbReference type="Proteomes" id="UP000291562">
    <property type="component" value="Chromosome"/>
</dbReference>
<name>A0A411HHU5_9GAMM</name>
<feature type="transmembrane region" description="Helical" evidence="2">
    <location>
        <begin position="34"/>
        <end position="54"/>
    </location>
</feature>
<feature type="compositionally biased region" description="Gly residues" evidence="1">
    <location>
        <begin position="138"/>
        <end position="161"/>
    </location>
</feature>
<feature type="transmembrane region" description="Helical" evidence="2">
    <location>
        <begin position="74"/>
        <end position="91"/>
    </location>
</feature>
<evidence type="ECO:0000313" key="4">
    <source>
        <dbReference type="Proteomes" id="UP000291562"/>
    </source>
</evidence>
<reference evidence="3 4" key="1">
    <citation type="submission" date="2019-01" db="EMBL/GenBank/DDBJ databases">
        <title>Pseudolysobacter antarctica gen. nov., sp. nov., isolated from Fildes Peninsula, Antarctica.</title>
        <authorList>
            <person name="Wei Z."/>
            <person name="Peng F."/>
        </authorList>
    </citation>
    <scope>NUCLEOTIDE SEQUENCE [LARGE SCALE GENOMIC DNA]</scope>
    <source>
        <strain evidence="3 4">AQ6-296</strain>
    </source>
</reference>
<keyword evidence="2" id="KW-0472">Membrane</keyword>
<sequence>MASPRRSKKSPAPQKNGARAKAPAVALPRWRWPLYLAIAAGVFSILFVKIGVVIPDQYLSLAAWQDSDGLTRLVGTTLFTALIMALIKLFLDQVLLGIAQRKSTLSIAGDLAISMAKVAAGVVVEGVIDAAASSASGGDSGSGEFKGGGGSFGGGGASGDF</sequence>
<proteinExistence type="predicted"/>
<keyword evidence="2" id="KW-1133">Transmembrane helix</keyword>
<accession>A0A411HHU5</accession>
<feature type="region of interest" description="Disordered" evidence="1">
    <location>
        <begin position="1"/>
        <end position="20"/>
    </location>
</feature>
<keyword evidence="2" id="KW-0812">Transmembrane</keyword>
<organism evidence="3 4">
    <name type="scientific">Pseudolysobacter antarcticus</name>
    <dbReference type="NCBI Taxonomy" id="2511995"/>
    <lineage>
        <taxon>Bacteria</taxon>
        <taxon>Pseudomonadati</taxon>
        <taxon>Pseudomonadota</taxon>
        <taxon>Gammaproteobacteria</taxon>
        <taxon>Lysobacterales</taxon>
        <taxon>Rhodanobacteraceae</taxon>
        <taxon>Pseudolysobacter</taxon>
    </lineage>
</organism>
<dbReference type="AlphaFoldDB" id="A0A411HHU5"/>
<protein>
    <submittedName>
        <fullName evidence="3">Uncharacterized protein</fullName>
    </submittedName>
</protein>
<keyword evidence="4" id="KW-1185">Reference proteome</keyword>
<dbReference type="RefSeq" id="WP_129832229.1">
    <property type="nucleotide sequence ID" value="NZ_CP035704.1"/>
</dbReference>
<evidence type="ECO:0000313" key="3">
    <source>
        <dbReference type="EMBL" id="QBB69970.1"/>
    </source>
</evidence>
<evidence type="ECO:0000256" key="1">
    <source>
        <dbReference type="SAM" id="MobiDB-lite"/>
    </source>
</evidence>
<evidence type="ECO:0000256" key="2">
    <source>
        <dbReference type="SAM" id="Phobius"/>
    </source>
</evidence>
<feature type="region of interest" description="Disordered" evidence="1">
    <location>
        <begin position="133"/>
        <end position="161"/>
    </location>
</feature>
<dbReference type="EMBL" id="CP035704">
    <property type="protein sequence ID" value="QBB69970.1"/>
    <property type="molecule type" value="Genomic_DNA"/>
</dbReference>
<dbReference type="KEGG" id="xbc:ELE36_06115"/>